<gene>
    <name evidence="6" type="ORF">SEPCBS119000_005324</name>
</gene>
<comment type="caution">
    <text evidence="6">The sequence shown here is derived from an EMBL/GenBank/DDBJ whole genome shotgun (WGS) entry which is preliminary data.</text>
</comment>
<feature type="transmembrane region" description="Helical" evidence="5">
    <location>
        <begin position="389"/>
        <end position="410"/>
    </location>
</feature>
<evidence type="ECO:0000256" key="5">
    <source>
        <dbReference type="SAM" id="Phobius"/>
    </source>
</evidence>
<evidence type="ECO:0000313" key="7">
    <source>
        <dbReference type="Proteomes" id="UP001642502"/>
    </source>
</evidence>
<sequence length="593" mass="65615">MATKGAVLANATIAIADNFSQKDFSQEDLITRNEKEIAENPDDTDKNAQLGVRKAEAAALVWSKPALYGIYAWIWICFLIYYFMGALDFQLRFYLYSTFYAAPQVTQANLVAGIIGGVIGVPISKLLNTWGRAEAFVMLITIYTIGLAALAGCTGPASYAAGNVFFSLGGGSIFFILNIFVADTSGLYNRAILIGITNLTTYITSLAGPPIVTMFLNNQTWRWAYGSFAIIVPVTMLPLAGVLKMYQKKAEAKGIYVHAPKVERTIVQSIWHYTVEFDFIGAFLLAASFMAMLLPFTLHGYVDASYNSAKFIVPLVVGVLLFPVFVLWECYGLPNKTGKYYIRWELLKNRTIFGACMLGGITFFNSWAWDSYFYFYIMVVYNYSPTRTAYATLANGFVATAVQIVMGLWIRRSKHFKAVCLWFGVPISIIGAGLLIKFRSNDYSIGLNILAQIFIGLGWGTLLLGYELAAYAASDRDGIPMVYALIGLSCTVFSSIAQAVVTAIYNSTFPAALLRSLPPDTVGDYMTIMQGGSYTQMMYPVGSDTRNAINYAWGESQKYLCILAAAIMIPAFPAIWIWKDYRVDRQQVKGNVL</sequence>
<evidence type="ECO:0000256" key="1">
    <source>
        <dbReference type="ARBA" id="ARBA00004141"/>
    </source>
</evidence>
<feature type="transmembrane region" description="Helical" evidence="5">
    <location>
        <begin position="352"/>
        <end position="369"/>
    </location>
</feature>
<dbReference type="Gene3D" id="1.20.1250.20">
    <property type="entry name" value="MFS general substrate transporter like domains"/>
    <property type="match status" value="1"/>
</dbReference>
<keyword evidence="2 5" id="KW-0812">Transmembrane</keyword>
<evidence type="ECO:0000256" key="4">
    <source>
        <dbReference type="ARBA" id="ARBA00023136"/>
    </source>
</evidence>
<feature type="transmembrane region" description="Helical" evidence="5">
    <location>
        <begin position="279"/>
        <end position="299"/>
    </location>
</feature>
<feature type="transmembrane region" description="Helical" evidence="5">
    <location>
        <begin position="158"/>
        <end position="180"/>
    </location>
</feature>
<evidence type="ECO:0008006" key="8">
    <source>
        <dbReference type="Google" id="ProtNLM"/>
    </source>
</evidence>
<keyword evidence="3 5" id="KW-1133">Transmembrane helix</keyword>
<dbReference type="PANTHER" id="PTHR23501:SF107">
    <property type="entry name" value="TRANSPORTER, PUTATIVE (AFU_ORTHOLOGUE AFUA_7G04730)-RELATED"/>
    <property type="match status" value="1"/>
</dbReference>
<feature type="transmembrane region" description="Helical" evidence="5">
    <location>
        <begin position="192"/>
        <end position="211"/>
    </location>
</feature>
<feature type="transmembrane region" description="Helical" evidence="5">
    <location>
        <begin position="557"/>
        <end position="578"/>
    </location>
</feature>
<dbReference type="SUPFAM" id="SSF103473">
    <property type="entry name" value="MFS general substrate transporter"/>
    <property type="match status" value="1"/>
</dbReference>
<evidence type="ECO:0000313" key="6">
    <source>
        <dbReference type="EMBL" id="CAK7272822.1"/>
    </source>
</evidence>
<feature type="transmembrane region" description="Helical" evidence="5">
    <location>
        <begin position="66"/>
        <end position="84"/>
    </location>
</feature>
<comment type="subcellular location">
    <subcellularLocation>
        <location evidence="1">Membrane</location>
        <topology evidence="1">Multi-pass membrane protein</topology>
    </subcellularLocation>
</comment>
<feature type="transmembrane region" description="Helical" evidence="5">
    <location>
        <begin position="223"/>
        <end position="243"/>
    </location>
</feature>
<organism evidence="6 7">
    <name type="scientific">Sporothrix epigloea</name>
    <dbReference type="NCBI Taxonomy" id="1892477"/>
    <lineage>
        <taxon>Eukaryota</taxon>
        <taxon>Fungi</taxon>
        <taxon>Dikarya</taxon>
        <taxon>Ascomycota</taxon>
        <taxon>Pezizomycotina</taxon>
        <taxon>Sordariomycetes</taxon>
        <taxon>Sordariomycetidae</taxon>
        <taxon>Ophiostomatales</taxon>
        <taxon>Ophiostomataceae</taxon>
        <taxon>Sporothrix</taxon>
    </lineage>
</organism>
<keyword evidence="7" id="KW-1185">Reference proteome</keyword>
<evidence type="ECO:0000256" key="3">
    <source>
        <dbReference type="ARBA" id="ARBA00022989"/>
    </source>
</evidence>
<name>A0ABP0E0V6_9PEZI</name>
<accession>A0ABP0E0V6</accession>
<dbReference type="EMBL" id="CAWUON010000098">
    <property type="protein sequence ID" value="CAK7272822.1"/>
    <property type="molecule type" value="Genomic_DNA"/>
</dbReference>
<feature type="transmembrane region" description="Helical" evidence="5">
    <location>
        <begin position="104"/>
        <end position="123"/>
    </location>
</feature>
<feature type="transmembrane region" description="Helical" evidence="5">
    <location>
        <begin position="419"/>
        <end position="437"/>
    </location>
</feature>
<evidence type="ECO:0000256" key="2">
    <source>
        <dbReference type="ARBA" id="ARBA00022692"/>
    </source>
</evidence>
<feature type="transmembrane region" description="Helical" evidence="5">
    <location>
        <begin position="135"/>
        <end position="152"/>
    </location>
</feature>
<dbReference type="InterPro" id="IPR036259">
    <property type="entry name" value="MFS_trans_sf"/>
</dbReference>
<dbReference type="Proteomes" id="UP001642502">
    <property type="component" value="Unassembled WGS sequence"/>
</dbReference>
<feature type="transmembrane region" description="Helical" evidence="5">
    <location>
        <begin position="311"/>
        <end position="331"/>
    </location>
</feature>
<protein>
    <recommendedName>
        <fullName evidence="8">Major facilitator superfamily (MFS) profile domain-containing protein</fullName>
    </recommendedName>
</protein>
<keyword evidence="4 5" id="KW-0472">Membrane</keyword>
<feature type="transmembrane region" description="Helical" evidence="5">
    <location>
        <begin position="481"/>
        <end position="505"/>
    </location>
</feature>
<feature type="transmembrane region" description="Helical" evidence="5">
    <location>
        <begin position="449"/>
        <end position="469"/>
    </location>
</feature>
<dbReference type="PANTHER" id="PTHR23501">
    <property type="entry name" value="MAJOR FACILITATOR SUPERFAMILY"/>
    <property type="match status" value="1"/>
</dbReference>
<reference evidence="6 7" key="1">
    <citation type="submission" date="2024-01" db="EMBL/GenBank/DDBJ databases">
        <authorList>
            <person name="Allen C."/>
            <person name="Tagirdzhanova G."/>
        </authorList>
    </citation>
    <scope>NUCLEOTIDE SEQUENCE [LARGE SCALE GENOMIC DNA]</scope>
    <source>
        <strain evidence="6 7">CBS 119000</strain>
    </source>
</reference>
<proteinExistence type="predicted"/>